<dbReference type="InterPro" id="IPR052944">
    <property type="entry name" value="Sporulation_related"/>
</dbReference>
<organism evidence="3">
    <name type="scientific">Dictyoglomus thermophilum</name>
    <dbReference type="NCBI Taxonomy" id="14"/>
    <lineage>
        <taxon>Bacteria</taxon>
        <taxon>Pseudomonadati</taxon>
        <taxon>Dictyoglomota</taxon>
        <taxon>Dictyoglomia</taxon>
        <taxon>Dictyoglomales</taxon>
        <taxon>Dictyoglomaceae</taxon>
        <taxon>Dictyoglomus</taxon>
    </lineage>
</organism>
<proteinExistence type="predicted"/>
<dbReference type="Gene3D" id="2.50.20.10">
    <property type="entry name" value="Lipoprotein localisation LolA/LolB/LppX"/>
    <property type="match status" value="1"/>
</dbReference>
<evidence type="ECO:0000313" key="3">
    <source>
        <dbReference type="EMBL" id="HGK24270.1"/>
    </source>
</evidence>
<evidence type="ECO:0000256" key="1">
    <source>
        <dbReference type="ARBA" id="ARBA00022729"/>
    </source>
</evidence>
<gene>
    <name evidence="3" type="ORF">ENU78_07580</name>
</gene>
<dbReference type="SUPFAM" id="SSF89392">
    <property type="entry name" value="Prokaryotic lipoproteins and lipoprotein localization factors"/>
    <property type="match status" value="1"/>
</dbReference>
<dbReference type="Pfam" id="PF03888">
    <property type="entry name" value="MucB_RseB"/>
    <property type="match status" value="1"/>
</dbReference>
<dbReference type="PANTHER" id="PTHR37507:SF2">
    <property type="entry name" value="SPORULATION PROTEIN YDCC"/>
    <property type="match status" value="1"/>
</dbReference>
<dbReference type="PANTHER" id="PTHR37507">
    <property type="entry name" value="SPORULATION PROTEIN YDCC"/>
    <property type="match status" value="1"/>
</dbReference>
<dbReference type="EMBL" id="DTDV01000019">
    <property type="protein sequence ID" value="HGK24270.1"/>
    <property type="molecule type" value="Genomic_DNA"/>
</dbReference>
<name>A0A7V3ZK25_DICTH</name>
<dbReference type="AlphaFoldDB" id="A0A7V3ZK25"/>
<sequence>MYKSLFFLLIILFVVLTFAVEPMEIIKNYALNSGRIPYEGIEVSILFAKPDFPRTSTVRVIANGKYVVRRDYLSPPFMLGKINIDNGKFQYDFDPKKNLVRISPSSNAFLNRDEINQRINLIRRNFYAKLEGEEVYLGRKVYVLSVTSVYTKKLVLKLWIDKDKYVPLRIDKYNGDGILVGRVMFVEINFNPKISDELFDLNILKDKDVKIEETRLKEEKLENIDVPLNFPLGYSLIKHYTIWEREDRFTHYFKYTDGLNDASLFKGLMPFNLPGKPVNIDDFHVFYDSNILWKSISWLDGDRFYLLIGDFPKDYLNKIISAFVKPSVIK</sequence>
<evidence type="ECO:0000259" key="2">
    <source>
        <dbReference type="Pfam" id="PF03888"/>
    </source>
</evidence>
<reference evidence="3" key="1">
    <citation type="journal article" date="2020" name="mSystems">
        <title>Genome- and Community-Level Interaction Insights into Carbon Utilization and Element Cycling Functions of Hydrothermarchaeota in Hydrothermal Sediment.</title>
        <authorList>
            <person name="Zhou Z."/>
            <person name="Liu Y."/>
            <person name="Xu W."/>
            <person name="Pan J."/>
            <person name="Luo Z.H."/>
            <person name="Li M."/>
        </authorList>
    </citation>
    <scope>NUCLEOTIDE SEQUENCE [LARGE SCALE GENOMIC DNA]</scope>
    <source>
        <strain evidence="3">SpSt-70</strain>
    </source>
</reference>
<protein>
    <recommendedName>
        <fullName evidence="2">MucB/RseB N-terminal domain-containing protein</fullName>
    </recommendedName>
</protein>
<comment type="caution">
    <text evidence="3">The sequence shown here is derived from an EMBL/GenBank/DDBJ whole genome shotgun (WGS) entry which is preliminary data.</text>
</comment>
<dbReference type="InterPro" id="IPR033434">
    <property type="entry name" value="MucB/RseB_N"/>
</dbReference>
<accession>A0A7V3ZK25</accession>
<feature type="domain" description="MucB/RseB N-terminal" evidence="2">
    <location>
        <begin position="112"/>
        <end position="197"/>
    </location>
</feature>
<dbReference type="InterPro" id="IPR029046">
    <property type="entry name" value="LolA/LolB/LppX"/>
</dbReference>
<keyword evidence="1" id="KW-0732">Signal</keyword>